<dbReference type="AlphaFoldDB" id="A0A117SYJ3"/>
<evidence type="ECO:0000256" key="10">
    <source>
        <dbReference type="HAMAP-Rule" id="MF_00185"/>
    </source>
</evidence>
<feature type="site" description="Interaction with substrate tRNA" evidence="10">
    <location>
        <position position="124"/>
    </location>
</feature>
<keyword evidence="7 10" id="KW-0067">ATP-binding</keyword>
<keyword evidence="5 10" id="KW-0819">tRNA processing</keyword>
<feature type="region of interest" description="Interaction with substrate tRNA" evidence="10">
    <location>
        <begin position="35"/>
        <end position="38"/>
    </location>
</feature>
<dbReference type="GO" id="GO:0052381">
    <property type="term" value="F:tRNA dimethylallyltransferase activity"/>
    <property type="evidence" value="ECO:0007669"/>
    <property type="project" value="UniProtKB-UniRule"/>
</dbReference>
<dbReference type="FunFam" id="1.10.20.140:FF:000001">
    <property type="entry name" value="tRNA dimethylallyltransferase"/>
    <property type="match status" value="1"/>
</dbReference>
<keyword evidence="15" id="KW-1185">Reference proteome</keyword>
<sequence length="319" mass="36557">MKTRILCIVGPTAVGKTELSLQLAEALSGEIVSADSMQVYRGMDIGTAKLPMNQRRGIVHHMIDVAEPTEAYTVHRYAVHARKVIEEIALRNKTPIVVGGTGLYVRALTEHFDFTETREDEVLRAQLTARAEREGVARLHEELGLRDPEAANRIHPNDLRRIIRALEVNEITGKTLEENWSAGERPYEAMMVGLTLSREALYKRIETRVDEMIDEGLLHEVERLRALGCQRGMASMQAIGYRQVFDFFDGLLSFEAMVDEIKKASRRYAKRQWSWYRSDQCVHWYDRTEDGMILETIRDRVLQGWFESLHDSQPLGGTR</sequence>
<dbReference type="Gene3D" id="3.40.50.300">
    <property type="entry name" value="P-loop containing nucleotide triphosphate hydrolases"/>
    <property type="match status" value="1"/>
</dbReference>
<dbReference type="GO" id="GO:0006400">
    <property type="term" value="P:tRNA modification"/>
    <property type="evidence" value="ECO:0007669"/>
    <property type="project" value="TreeGrafter"/>
</dbReference>
<comment type="caution">
    <text evidence="14">The sequence shown here is derived from an EMBL/GenBank/DDBJ whole genome shotgun (WGS) entry which is preliminary data.</text>
</comment>
<feature type="site" description="Interaction with substrate tRNA" evidence="10">
    <location>
        <position position="101"/>
    </location>
</feature>
<evidence type="ECO:0000256" key="9">
    <source>
        <dbReference type="ARBA" id="ARBA00049563"/>
    </source>
</evidence>
<dbReference type="GO" id="GO:0005524">
    <property type="term" value="F:ATP binding"/>
    <property type="evidence" value="ECO:0007669"/>
    <property type="project" value="UniProtKB-UniRule"/>
</dbReference>
<name>A0A117SYJ3_9BACL</name>
<dbReference type="InterPro" id="IPR039657">
    <property type="entry name" value="Dimethylallyltransferase"/>
</dbReference>
<evidence type="ECO:0000313" key="14">
    <source>
        <dbReference type="EMBL" id="KUO97023.1"/>
    </source>
</evidence>
<evidence type="ECO:0000256" key="8">
    <source>
        <dbReference type="ARBA" id="ARBA00022842"/>
    </source>
</evidence>
<comment type="catalytic activity">
    <reaction evidence="9 10 11">
        <text>adenosine(37) in tRNA + dimethylallyl diphosphate = N(6)-dimethylallyladenosine(37) in tRNA + diphosphate</text>
        <dbReference type="Rhea" id="RHEA:26482"/>
        <dbReference type="Rhea" id="RHEA-COMP:10162"/>
        <dbReference type="Rhea" id="RHEA-COMP:10375"/>
        <dbReference type="ChEBI" id="CHEBI:33019"/>
        <dbReference type="ChEBI" id="CHEBI:57623"/>
        <dbReference type="ChEBI" id="CHEBI:74411"/>
        <dbReference type="ChEBI" id="CHEBI:74415"/>
        <dbReference type="EC" id="2.5.1.75"/>
    </reaction>
</comment>
<dbReference type="PANTHER" id="PTHR11088:SF60">
    <property type="entry name" value="TRNA DIMETHYLALLYLTRANSFERASE"/>
    <property type="match status" value="1"/>
</dbReference>
<dbReference type="Pfam" id="PF01715">
    <property type="entry name" value="IPPT"/>
    <property type="match status" value="1"/>
</dbReference>
<evidence type="ECO:0000256" key="3">
    <source>
        <dbReference type="ARBA" id="ARBA00005842"/>
    </source>
</evidence>
<accession>A0A117SYJ3</accession>
<evidence type="ECO:0000256" key="7">
    <source>
        <dbReference type="ARBA" id="ARBA00022840"/>
    </source>
</evidence>
<comment type="similarity">
    <text evidence="3 10 13">Belongs to the IPP transferase family.</text>
</comment>
<dbReference type="EMBL" id="LPVJ01000007">
    <property type="protein sequence ID" value="KUO97023.1"/>
    <property type="molecule type" value="Genomic_DNA"/>
</dbReference>
<evidence type="ECO:0000256" key="2">
    <source>
        <dbReference type="ARBA" id="ARBA00003213"/>
    </source>
</evidence>
<protein>
    <recommendedName>
        <fullName evidence="10">tRNA dimethylallyltransferase</fullName>
        <ecNumber evidence="10">2.5.1.75</ecNumber>
    </recommendedName>
    <alternativeName>
        <fullName evidence="10">Dimethylallyl diphosphate:tRNA dimethylallyltransferase</fullName>
        <shortName evidence="10">DMAPP:tRNA dimethylallyltransferase</shortName>
        <shortName evidence="10">DMATase</shortName>
    </alternativeName>
    <alternativeName>
        <fullName evidence="10">Isopentenyl-diphosphate:tRNA isopentenyltransferase</fullName>
        <shortName evidence="10">IPP transferase</shortName>
        <shortName evidence="10">IPPT</shortName>
        <shortName evidence="10">IPTase</shortName>
    </alternativeName>
</protein>
<feature type="binding site" evidence="10">
    <location>
        <begin position="12"/>
        <end position="17"/>
    </location>
    <ligand>
        <name>substrate</name>
    </ligand>
</feature>
<dbReference type="RefSeq" id="WP_067712000.1">
    <property type="nucleotide sequence ID" value="NZ_LPVJ01000007.1"/>
</dbReference>
<dbReference type="PANTHER" id="PTHR11088">
    <property type="entry name" value="TRNA DIMETHYLALLYLTRANSFERASE"/>
    <property type="match status" value="1"/>
</dbReference>
<evidence type="ECO:0000256" key="4">
    <source>
        <dbReference type="ARBA" id="ARBA00022679"/>
    </source>
</evidence>
<evidence type="ECO:0000256" key="6">
    <source>
        <dbReference type="ARBA" id="ARBA00022741"/>
    </source>
</evidence>
<proteinExistence type="inferred from homology"/>
<reference evidence="14 15" key="1">
    <citation type="submission" date="2015-12" db="EMBL/GenBank/DDBJ databases">
        <title>Draft genome sequence of Acidibacillus ferrooxidans ITV001, isolated from a chalcopyrite acid mine drainage site in Brazil.</title>
        <authorList>
            <person name="Dall'Agnol H."/>
            <person name="Nancucheo I."/>
            <person name="Johnson B."/>
            <person name="Oliveira R."/>
            <person name="Leite L."/>
            <person name="Pylro V."/>
            <person name="Nunes G.L."/>
            <person name="Tzotzos G."/>
            <person name="Fernandes G.R."/>
            <person name="Dutra J."/>
            <person name="Orellana S.C."/>
            <person name="Oliveira G."/>
        </authorList>
    </citation>
    <scope>NUCLEOTIDE SEQUENCE [LARGE SCALE GENOMIC DNA]</scope>
    <source>
        <strain evidence="15">ITV01</strain>
    </source>
</reference>
<dbReference type="EC" id="2.5.1.75" evidence="10"/>
<organism evidence="14 15">
    <name type="scientific">Ferroacidibacillus organovorans</name>
    <dbReference type="NCBI Taxonomy" id="1765683"/>
    <lineage>
        <taxon>Bacteria</taxon>
        <taxon>Bacillati</taxon>
        <taxon>Bacillota</taxon>
        <taxon>Bacilli</taxon>
        <taxon>Bacillales</taxon>
        <taxon>Alicyclobacillaceae</taxon>
        <taxon>Ferroacidibacillus</taxon>
    </lineage>
</organism>
<evidence type="ECO:0000256" key="5">
    <source>
        <dbReference type="ARBA" id="ARBA00022694"/>
    </source>
</evidence>
<feature type="binding site" evidence="10">
    <location>
        <begin position="10"/>
        <end position="17"/>
    </location>
    <ligand>
        <name>ATP</name>
        <dbReference type="ChEBI" id="CHEBI:30616"/>
    </ligand>
</feature>
<dbReference type="Gene3D" id="1.10.20.140">
    <property type="match status" value="1"/>
</dbReference>
<dbReference type="Proteomes" id="UP000053557">
    <property type="component" value="Unassembled WGS sequence"/>
</dbReference>
<dbReference type="InterPro" id="IPR018022">
    <property type="entry name" value="IPT"/>
</dbReference>
<dbReference type="InterPro" id="IPR027417">
    <property type="entry name" value="P-loop_NTPase"/>
</dbReference>
<comment type="cofactor">
    <cofactor evidence="1 10">
        <name>Mg(2+)</name>
        <dbReference type="ChEBI" id="CHEBI:18420"/>
    </cofactor>
</comment>
<evidence type="ECO:0000256" key="1">
    <source>
        <dbReference type="ARBA" id="ARBA00001946"/>
    </source>
</evidence>
<keyword evidence="8 10" id="KW-0460">Magnesium</keyword>
<evidence type="ECO:0000256" key="13">
    <source>
        <dbReference type="RuleBase" id="RU003785"/>
    </source>
</evidence>
<keyword evidence="4 10" id="KW-0808">Transferase</keyword>
<evidence type="ECO:0000256" key="12">
    <source>
        <dbReference type="RuleBase" id="RU003784"/>
    </source>
</evidence>
<keyword evidence="6 10" id="KW-0547">Nucleotide-binding</keyword>
<gene>
    <name evidence="10" type="primary">miaA</name>
    <name evidence="14" type="ORF">ATW55_07300</name>
</gene>
<dbReference type="OrthoDB" id="9776390at2"/>
<dbReference type="NCBIfam" id="TIGR00174">
    <property type="entry name" value="miaA"/>
    <property type="match status" value="1"/>
</dbReference>
<dbReference type="SUPFAM" id="SSF52540">
    <property type="entry name" value="P-loop containing nucleoside triphosphate hydrolases"/>
    <property type="match status" value="2"/>
</dbReference>
<evidence type="ECO:0000313" key="15">
    <source>
        <dbReference type="Proteomes" id="UP000053557"/>
    </source>
</evidence>
<dbReference type="HAMAP" id="MF_00185">
    <property type="entry name" value="IPP_trans"/>
    <property type="match status" value="1"/>
</dbReference>
<evidence type="ECO:0000256" key="11">
    <source>
        <dbReference type="RuleBase" id="RU003783"/>
    </source>
</evidence>
<comment type="subunit">
    <text evidence="10">Monomer.</text>
</comment>
<comment type="function">
    <text evidence="2 10 12">Catalyzes the transfer of a dimethylallyl group onto the adenine at position 37 in tRNAs that read codons beginning with uridine, leading to the formation of N6-(dimethylallyl)adenosine (i(6)A).</text>
</comment>
<comment type="caution">
    <text evidence="10">Lacks conserved residue(s) required for the propagation of feature annotation.</text>
</comment>